<proteinExistence type="predicted"/>
<organism evidence="1 2">
    <name type="scientific">Mytilus galloprovincialis</name>
    <name type="common">Mediterranean mussel</name>
    <dbReference type="NCBI Taxonomy" id="29158"/>
    <lineage>
        <taxon>Eukaryota</taxon>
        <taxon>Metazoa</taxon>
        <taxon>Spiralia</taxon>
        <taxon>Lophotrochozoa</taxon>
        <taxon>Mollusca</taxon>
        <taxon>Bivalvia</taxon>
        <taxon>Autobranchia</taxon>
        <taxon>Pteriomorphia</taxon>
        <taxon>Mytilida</taxon>
        <taxon>Mytiloidea</taxon>
        <taxon>Mytilidae</taxon>
        <taxon>Mytilinae</taxon>
        <taxon>Mytilus</taxon>
    </lineage>
</organism>
<name>A0A8B6FNR9_MYTGA</name>
<dbReference type="EMBL" id="UYJE01007131">
    <property type="protein sequence ID" value="VDI52081.1"/>
    <property type="molecule type" value="Genomic_DNA"/>
</dbReference>
<dbReference type="OrthoDB" id="10062389at2759"/>
<comment type="caution">
    <text evidence="1">The sequence shown here is derived from an EMBL/GenBank/DDBJ whole genome shotgun (WGS) entry which is preliminary data.</text>
</comment>
<gene>
    <name evidence="1" type="ORF">MGAL_10B029810</name>
</gene>
<reference evidence="1" key="1">
    <citation type="submission" date="2018-11" db="EMBL/GenBank/DDBJ databases">
        <authorList>
            <person name="Alioto T."/>
            <person name="Alioto T."/>
        </authorList>
    </citation>
    <scope>NUCLEOTIDE SEQUENCE</scope>
</reference>
<dbReference type="Proteomes" id="UP000596742">
    <property type="component" value="Unassembled WGS sequence"/>
</dbReference>
<evidence type="ECO:0008006" key="3">
    <source>
        <dbReference type="Google" id="ProtNLM"/>
    </source>
</evidence>
<sequence length="156" mass="18317">MDFAKTFDKVPHKRLLYKLNYYGVKIETLNWVSAFLNDRTQTIVLDGESSDLVSVAWNVPQGTFIEDLERTGVYSQEHVEDMSLYFKDETNPYLNLCDDHLERAGVRLPEHIEDRTFDIEDEIYTEIKDEDLERTGVCSQEHVEDRSLYFKDVTNP</sequence>
<accession>A0A8B6FNR9</accession>
<dbReference type="AlphaFoldDB" id="A0A8B6FNR9"/>
<keyword evidence="2" id="KW-1185">Reference proteome</keyword>
<evidence type="ECO:0000313" key="2">
    <source>
        <dbReference type="Proteomes" id="UP000596742"/>
    </source>
</evidence>
<evidence type="ECO:0000313" key="1">
    <source>
        <dbReference type="EMBL" id="VDI52081.1"/>
    </source>
</evidence>
<protein>
    <recommendedName>
        <fullName evidence="3">Reverse transcriptase domain-containing protein</fullName>
    </recommendedName>
</protein>